<evidence type="ECO:0000259" key="1">
    <source>
        <dbReference type="SMART" id="SM01126"/>
    </source>
</evidence>
<dbReference type="OrthoDB" id="2195064at2759"/>
<dbReference type="InterPro" id="IPR024445">
    <property type="entry name" value="Tnp_ISXO2-like"/>
</dbReference>
<dbReference type="Pfam" id="PF12762">
    <property type="entry name" value="DDE_Tnp_IS1595"/>
    <property type="match status" value="1"/>
</dbReference>
<dbReference type="SMART" id="SM01126">
    <property type="entry name" value="DDE_Tnp_IS1595"/>
    <property type="match status" value="1"/>
</dbReference>
<dbReference type="PANTHER" id="PTHR47163:SF2">
    <property type="entry name" value="SI:DKEY-17M8.2"/>
    <property type="match status" value="1"/>
</dbReference>
<keyword evidence="3" id="KW-1185">Reference proteome</keyword>
<reference evidence="2 3" key="2">
    <citation type="submission" date="2014-03" db="EMBL/GenBank/DDBJ databases">
        <title>The Genome Sequence of Anncaliia algerae insect isolate PRA339.</title>
        <authorList>
            <consortium name="The Broad Institute Genome Sequencing Platform"/>
            <consortium name="The Broad Institute Genome Sequencing Center for Infectious Disease"/>
            <person name="Cuomo C."/>
            <person name="Becnel J."/>
            <person name="Sanscrainte N."/>
            <person name="Walker B."/>
            <person name="Young S.K."/>
            <person name="Zeng Q."/>
            <person name="Gargeya S."/>
            <person name="Fitzgerald M."/>
            <person name="Haas B."/>
            <person name="Abouelleil A."/>
            <person name="Alvarado L."/>
            <person name="Arachchi H.M."/>
            <person name="Berlin A.M."/>
            <person name="Chapman S.B."/>
            <person name="Dewar J."/>
            <person name="Goldberg J."/>
            <person name="Griggs A."/>
            <person name="Gujja S."/>
            <person name="Hansen M."/>
            <person name="Howarth C."/>
            <person name="Imamovic A."/>
            <person name="Larimer J."/>
            <person name="McCowan C."/>
            <person name="Murphy C."/>
            <person name="Neiman D."/>
            <person name="Pearson M."/>
            <person name="Priest M."/>
            <person name="Roberts A."/>
            <person name="Saif S."/>
            <person name="Shea T."/>
            <person name="Sisk P."/>
            <person name="Sykes S."/>
            <person name="Wortman J."/>
            <person name="Nusbaum C."/>
            <person name="Birren B."/>
        </authorList>
    </citation>
    <scope>NUCLEOTIDE SEQUENCE [LARGE SCALE GENOMIC DNA]</scope>
    <source>
        <strain evidence="2 3">PRA339</strain>
    </source>
</reference>
<organism evidence="2 3">
    <name type="scientific">Anncaliia algerae PRA339</name>
    <dbReference type="NCBI Taxonomy" id="1288291"/>
    <lineage>
        <taxon>Eukaryota</taxon>
        <taxon>Fungi</taxon>
        <taxon>Fungi incertae sedis</taxon>
        <taxon>Microsporidia</taxon>
        <taxon>Tubulinosematoidea</taxon>
        <taxon>Tubulinosematidae</taxon>
        <taxon>Anncaliia</taxon>
    </lineage>
</organism>
<dbReference type="NCBIfam" id="NF033547">
    <property type="entry name" value="transpos_IS1595"/>
    <property type="match status" value="1"/>
</dbReference>
<gene>
    <name evidence="2" type="ORF">H312_00935</name>
</gene>
<proteinExistence type="predicted"/>
<dbReference type="InterPro" id="IPR053164">
    <property type="entry name" value="IS1016-like_transposase"/>
</dbReference>
<dbReference type="PANTHER" id="PTHR47163">
    <property type="entry name" value="DDE_TNP_IS1595 DOMAIN-CONTAINING PROTEIN"/>
    <property type="match status" value="1"/>
</dbReference>
<dbReference type="HOGENOM" id="CLU_044348_0_0_1"/>
<protein>
    <recommendedName>
        <fullName evidence="1">ISXO2-like transposase domain-containing protein</fullName>
    </recommendedName>
</protein>
<name>A0A059F3U7_9MICR</name>
<dbReference type="EMBL" id="KK365139">
    <property type="protein sequence ID" value="KCZ81611.1"/>
    <property type="molecule type" value="Genomic_DNA"/>
</dbReference>
<evidence type="ECO:0000313" key="2">
    <source>
        <dbReference type="EMBL" id="KCZ81611.1"/>
    </source>
</evidence>
<dbReference type="VEuPathDB" id="MicrosporidiaDB:H312_00935"/>
<accession>A0A059F3U7</accession>
<reference evidence="3" key="1">
    <citation type="submission" date="2013-02" db="EMBL/GenBank/DDBJ databases">
        <authorList>
            <consortium name="The Broad Institute Genome Sequencing Platform"/>
            <person name="Cuomo C."/>
            <person name="Becnel J."/>
            <person name="Sanscrainte N."/>
            <person name="Walker B."/>
            <person name="Young S.K."/>
            <person name="Zeng Q."/>
            <person name="Gargeya S."/>
            <person name="Fitzgerald M."/>
            <person name="Haas B."/>
            <person name="Abouelleil A."/>
            <person name="Alvarado L."/>
            <person name="Arachchi H.M."/>
            <person name="Berlin A.M."/>
            <person name="Chapman S.B."/>
            <person name="Dewar J."/>
            <person name="Goldberg J."/>
            <person name="Griggs A."/>
            <person name="Gujja S."/>
            <person name="Hansen M."/>
            <person name="Howarth C."/>
            <person name="Imamovic A."/>
            <person name="Larimer J."/>
            <person name="McCowan C."/>
            <person name="Murphy C."/>
            <person name="Neiman D."/>
            <person name="Pearson M."/>
            <person name="Priest M."/>
            <person name="Roberts A."/>
            <person name="Saif S."/>
            <person name="Shea T."/>
            <person name="Sisk P."/>
            <person name="Sykes S."/>
            <person name="Wortman J."/>
            <person name="Nusbaum C."/>
            <person name="Birren B."/>
        </authorList>
    </citation>
    <scope>NUCLEOTIDE SEQUENCE [LARGE SCALE GENOMIC DNA]</scope>
    <source>
        <strain evidence="3">PRA339</strain>
    </source>
</reference>
<evidence type="ECO:0000313" key="3">
    <source>
        <dbReference type="Proteomes" id="UP000030655"/>
    </source>
</evidence>
<feature type="domain" description="ISXO2-like transposase" evidence="1">
    <location>
        <begin position="129"/>
        <end position="273"/>
    </location>
</feature>
<sequence length="291" mass="34450">MIFSNIKELFLKLVTHKLEESALEDFIIVENLPEAFCKKCGRKEKIYKRPFCKITARCSWCSTQHNVIKFKQLSSFTLYDYLKFICYYILGIKPNAMSIMLNKSAGTIKRQIRTLREIITSKYECSLNKIGGIGHVVEIDETCVGRRKNHRGRVRNQVWIFGAVDRSTGRFLMKKVQNRKSETLGNAIEQMIEQYSHIESDEWPAYFKYFSENNFYTHSTVNHTFNFIDPLTGSHTQTIEARWGSFKKWMRSMGYKSRIKLNQYILEYILRCDYKNEDVWKLFEKIINLIS</sequence>
<dbReference type="Proteomes" id="UP000030655">
    <property type="component" value="Unassembled WGS sequence"/>
</dbReference>
<dbReference type="AlphaFoldDB" id="A0A059F3U7"/>